<feature type="domain" description="Proteasome activator complex subunit 4 C-terminal" evidence="2">
    <location>
        <begin position="2384"/>
        <end position="2468"/>
    </location>
</feature>
<dbReference type="Proteomes" id="UP000038009">
    <property type="component" value="Unassembled WGS sequence"/>
</dbReference>
<dbReference type="GO" id="GO:0010499">
    <property type="term" value="P:proteasomal ubiquitin-independent protein catabolic process"/>
    <property type="evidence" value="ECO:0007669"/>
    <property type="project" value="TreeGrafter"/>
</dbReference>
<dbReference type="VEuPathDB" id="TriTrypDB:Lsey_0069_0020"/>
<dbReference type="SUPFAM" id="SSF48371">
    <property type="entry name" value="ARM repeat"/>
    <property type="match status" value="1"/>
</dbReference>
<evidence type="ECO:0000313" key="4">
    <source>
        <dbReference type="Proteomes" id="UP000038009"/>
    </source>
</evidence>
<dbReference type="PANTHER" id="PTHR32170">
    <property type="entry name" value="PROTEASOME ACTIVATOR COMPLEX SUBUNIT 4"/>
    <property type="match status" value="1"/>
</dbReference>
<proteinExistence type="predicted"/>
<dbReference type="OrthoDB" id="242645at2759"/>
<dbReference type="Pfam" id="PF11919">
    <property type="entry name" value="PSME4_C"/>
    <property type="match status" value="1"/>
</dbReference>
<dbReference type="EMBL" id="LJSK01000069">
    <property type="protein sequence ID" value="KPI87910.1"/>
    <property type="molecule type" value="Genomic_DNA"/>
</dbReference>
<name>A0A0N1HYH0_LEPSE</name>
<gene>
    <name evidence="3" type="ORF">ABL78_2988</name>
</gene>
<evidence type="ECO:0000256" key="1">
    <source>
        <dbReference type="SAM" id="MobiDB-lite"/>
    </source>
</evidence>
<organism evidence="3 4">
    <name type="scientific">Leptomonas seymouri</name>
    <dbReference type="NCBI Taxonomy" id="5684"/>
    <lineage>
        <taxon>Eukaryota</taxon>
        <taxon>Discoba</taxon>
        <taxon>Euglenozoa</taxon>
        <taxon>Kinetoplastea</taxon>
        <taxon>Metakinetoplastina</taxon>
        <taxon>Trypanosomatida</taxon>
        <taxon>Trypanosomatidae</taxon>
        <taxon>Leishmaniinae</taxon>
        <taxon>Leptomonas</taxon>
    </lineage>
</organism>
<evidence type="ECO:0000313" key="3">
    <source>
        <dbReference type="EMBL" id="KPI87910.1"/>
    </source>
</evidence>
<accession>A0A0N1HYH0</accession>
<dbReference type="GO" id="GO:0016504">
    <property type="term" value="F:peptidase activator activity"/>
    <property type="evidence" value="ECO:0007669"/>
    <property type="project" value="InterPro"/>
</dbReference>
<dbReference type="InterPro" id="IPR016024">
    <property type="entry name" value="ARM-type_fold"/>
</dbReference>
<comment type="caution">
    <text evidence="3">The sequence shown here is derived from an EMBL/GenBank/DDBJ whole genome shotgun (WGS) entry which is preliminary data.</text>
</comment>
<dbReference type="OMA" id="WATHWPL"/>
<protein>
    <recommendedName>
        <fullName evidence="2">Proteasome activator complex subunit 4 C-terminal domain-containing protein</fullName>
    </recommendedName>
</protein>
<feature type="region of interest" description="Disordered" evidence="1">
    <location>
        <begin position="43"/>
        <end position="63"/>
    </location>
</feature>
<keyword evidence="4" id="KW-1185">Reference proteome</keyword>
<reference evidence="3 4" key="1">
    <citation type="journal article" date="2015" name="PLoS Pathog.">
        <title>Leptomonas seymouri: Adaptations to the Dixenous Life Cycle Analyzed by Genome Sequencing, Transcriptome Profiling and Co-infection with Leishmania donovani.</title>
        <authorList>
            <person name="Kraeva N."/>
            <person name="Butenko A."/>
            <person name="Hlavacova J."/>
            <person name="Kostygov A."/>
            <person name="Myskova J."/>
            <person name="Grybchuk D."/>
            <person name="Lestinova T."/>
            <person name="Votypka J."/>
            <person name="Volf P."/>
            <person name="Opperdoes F."/>
            <person name="Flegontov P."/>
            <person name="Lukes J."/>
            <person name="Yurchenko V."/>
        </authorList>
    </citation>
    <scope>NUCLEOTIDE SEQUENCE [LARGE SCALE GENOMIC DNA]</scope>
    <source>
        <strain evidence="3 4">ATCC 30220</strain>
    </source>
</reference>
<feature type="region of interest" description="Disordered" evidence="1">
    <location>
        <begin position="2328"/>
        <end position="2360"/>
    </location>
</feature>
<evidence type="ECO:0000259" key="2">
    <source>
        <dbReference type="Pfam" id="PF11919"/>
    </source>
</evidence>
<dbReference type="PANTHER" id="PTHR32170:SF3">
    <property type="entry name" value="PROTEASOME ACTIVATOR COMPLEX SUBUNIT 4"/>
    <property type="match status" value="1"/>
</dbReference>
<dbReference type="InterPro" id="IPR021843">
    <property type="entry name" value="PSME4_C"/>
</dbReference>
<dbReference type="GO" id="GO:0005634">
    <property type="term" value="C:nucleus"/>
    <property type="evidence" value="ECO:0007669"/>
    <property type="project" value="TreeGrafter"/>
</dbReference>
<sequence length="2468" mass="266891">MSSTSSYGSELTSSCSSNVAETEMHPCSDASAAYPNPNAQEASFPSCLSDASATDRPPSITAGDEQGLLRHERIHRYIDQCVAPDLIAHQRATDGRLLAQLCEELAQFGGPEEWAKRLPSNIFSGSVCEPPSEAEDACNADGVNELPFCISAGGLYCSEDVPTTWEADVRAKCDDGYELPAGAVPWDSLTCHLHQLVTRLNQLITCDGSHFPSYTLPFRLQARVTPLLYAWATCWPLVGANVRCWKSVVKAFHAACGAHQPPKDQLLFLSADAPPASRTSSSPLAEQPKAKAGVAPGYVKPRVRYAFSLPWKPLAALFSAVLEPSNSRLISWAAVVAAVRCELPELCRRASPFFTPGAVDGLWGFICSDLQRSSRGVAALSLFVQLVPYRHLCEPSAVPPHICEEEKAEGRECEGRAVATSSAPCLTARARQLLQFFLVEAAAWSPPSPPVASVVTRQGRRKERRRLLMPWRTAVIFFVSSIARAHPSVKGLDDYAEPLFTSWLNALALPIDSSAGMPGAAAAAAVSRVVRGAAAVATSCGTAGWRGGHSGVGGAGGSCGGSGEAEMRSKQIEWAAMPYVRLLNAFPDSTESPLWRQLERWIHATRVLVRPGLPCTQGGAVERVCECYRGLAREALHRVPKGSLGGGEGAGHRQGITRSDDCVATGNATEAGSFATSRMLSARYWSPSTIEKFVQLFLPLAVAAFLTRAKTASDFLICLLYMSPTVALPALLKCVDTGLNSPTEVVEQRRLSAELLRHTIVTLFTDDERFSAEVTRSARETVSDYFQGCNTLLLSLISPSTPEIAFSIFALLGVAVSYIPTHMIMRSPFEAEAFGTEYAARVTHFFAERGVERDGTHATDLKHIEAVIAALPPSATAMVTRAVLREAQSRDYGSRMSALVRTVADVAPADAWKCAEKTWLPVLHDPSADDAEAEWAGALLAACVLGISERRVVRARAADIVKAVHVQLRFLTSKTRRGVAVQLTHALVSSLMRPRWTASSHFDARKGRQHVGSAEAVLHSEDGSPLPPMAAMRTGAATAARVSVEWPDAKEDVRLAVEFFNDMLRDLVLMVVQAKRIRVCSPGAAAAVDAPSLSRRFLVDLDHNGKPATPSPDREPRCVSESASAVTPSSVLEGALEWMLRLLEIFEWIYVAPSPSVAKAATADATVDAARRGIHWGDLNPRSASRAVRLPDGCQPAYSRAEIFEVVYTHLCLPLIDYHVLTPLRGAGVELQPFLLPLLPSLDAVVPATAQDDAPSGGWREDCVVDWSCVRGLLRWLVLSGIDCPQHFWLPSESFFRLWSKVSLKNPACRSRKRIPLNGWASRAVQLHVEASVAGHLPVSQETLTLTVTVLQCLGFSPHTQVRLPSLRLLIHDKLINSLNAASLALFVQRQHALSAVVLARQRVLHEEHVAAASRSGPPSAPATPSPLPSPPPPLATPEGHAVGASPPSPATLSLPQRLLHTLQESGSGTFFLFFMMSSQDHCTKAPWWGLRACRTLVTFPEEVRTKSAVRLLPFTQKAYAMLPLAGTITSRSPQYLEELIQLASSLVTAHPMQAVVLLTLANRLYWPSSQRWISLHVVRLLTRLAVAAHVEVRSRATELLGAMAVHVSVPEVRVPVLLLDCTEDGGSVQVPSYLLLSEGGVAELDEDDRQRHHEALHALQASLQRLKDVLPLLPQYMKDRGQVFPMCTITLPKSAALAAGLPLLSREHLTSPQSCFVDTPGFVNALAGELPVSTQFYREQWSELLLGANICAAGAHDVPRSSPSPSSSPLLLFTPAMAPVTVSGGDTPWALRVLTLPMERPLAGAAQEASPSSLVSILASTHDGSDASTQRETELLVWAESRLERWETEQRTAHRDAEKDNAGPSTEAAPRLLAAGAQADGDASADSAGPHRTDEDEMHRLFLSVLTVAIAVVQFTSAATPAVDVGSHAVTAAAALRTRALRLFVSALTCLCSHAAVPHVIMRFMTFLGASVIHGFLCVEETWSIIANVSENLRSTPVEEDDSQAAAPAKRESDTWSQRQLRLITVVLTLVQAVPLAIVSPLLPRLVLLVGEHAPVFFMSPADQVRQCASRLNARLIATGYLRSSAMAEYRQCYPAAQRLFCALLGRVNAQVFQGKLPFAFALMGGEEVAATKAAQLVSPAPMADAPTPSPATSPSPEDIALLTTAVLSIQEIPVDAYLHLVDDIVVLLFYSLDLSFTSIQHLHEVVEAALQSLVTSWMPKANAHRLLEHLCAVCTGSVGYGVSRRSKAACTRALRVVVFRNLHRIGKYAMMLRVGDAALASLAHRSDEVRSEGSRLYAILTKVASEAQSRAMVQSIGSEYRLLTKKAATESPPPPPSPPPHVRSARAQLSEVPSIPPSSAEVEGVQMNCSLRNDPSYNRCIAVVQALGAVVLADPGAPSPYVPKLMEVLAVCAREGNTECGRLAKRVFEQWWHTHREGWEQEYRRYFTAEQVGAMMDLLLAPRYYA</sequence>
<dbReference type="GO" id="GO:0070628">
    <property type="term" value="F:proteasome binding"/>
    <property type="evidence" value="ECO:0007669"/>
    <property type="project" value="InterPro"/>
</dbReference>
<feature type="region of interest" description="Disordered" evidence="1">
    <location>
        <begin position="1410"/>
        <end position="1449"/>
    </location>
</feature>
<feature type="compositionally biased region" description="Pro residues" evidence="1">
    <location>
        <begin position="1419"/>
        <end position="1436"/>
    </location>
</feature>
<feature type="compositionally biased region" description="Pro residues" evidence="1">
    <location>
        <begin position="2333"/>
        <end position="2343"/>
    </location>
</feature>
<dbReference type="GO" id="GO:0005829">
    <property type="term" value="C:cytosol"/>
    <property type="evidence" value="ECO:0007669"/>
    <property type="project" value="TreeGrafter"/>
</dbReference>
<dbReference type="InterPro" id="IPR035309">
    <property type="entry name" value="PSME4"/>
</dbReference>